<comment type="similarity">
    <text evidence="1 4">Belongs to the 5-formyltetrahydrofolate cyclo-ligase family.</text>
</comment>
<dbReference type="NCBIfam" id="TIGR02727">
    <property type="entry name" value="MTHFS_bact"/>
    <property type="match status" value="1"/>
</dbReference>
<dbReference type="Pfam" id="PF01812">
    <property type="entry name" value="5-FTHF_cyc-lig"/>
    <property type="match status" value="1"/>
</dbReference>
<reference evidence="5 6" key="1">
    <citation type="submission" date="2023-06" db="EMBL/GenBank/DDBJ databases">
        <title>Novel species in genus Planococcus.</title>
        <authorList>
            <person name="Ning S."/>
        </authorList>
    </citation>
    <scope>NUCLEOTIDE SEQUENCE [LARGE SCALE GENOMIC DNA]</scope>
    <source>
        <strain evidence="5 6">N028</strain>
    </source>
</reference>
<dbReference type="Proteomes" id="UP001172055">
    <property type="component" value="Unassembled WGS sequence"/>
</dbReference>
<proteinExistence type="inferred from homology"/>
<dbReference type="SUPFAM" id="SSF100950">
    <property type="entry name" value="NagB/RpiA/CoA transferase-like"/>
    <property type="match status" value="1"/>
</dbReference>
<comment type="caution">
    <text evidence="5">The sequence shown here is derived from an EMBL/GenBank/DDBJ whole genome shotgun (WGS) entry which is preliminary data.</text>
</comment>
<keyword evidence="2 4" id="KW-0547">Nucleotide-binding</keyword>
<name>A0ABT8MYE0_9BACL</name>
<keyword evidence="5" id="KW-0436">Ligase</keyword>
<dbReference type="InterPro" id="IPR002698">
    <property type="entry name" value="FTHF_cligase"/>
</dbReference>
<dbReference type="InterPro" id="IPR037171">
    <property type="entry name" value="NagB/RpiA_transferase-like"/>
</dbReference>
<dbReference type="EC" id="6.3.3.2" evidence="4"/>
<dbReference type="RefSeq" id="WP_300988159.1">
    <property type="nucleotide sequence ID" value="NZ_CP129236.1"/>
</dbReference>
<dbReference type="PIRSF" id="PIRSF006806">
    <property type="entry name" value="FTHF_cligase"/>
    <property type="match status" value="1"/>
</dbReference>
<dbReference type="EMBL" id="JAUJWV010000001">
    <property type="protein sequence ID" value="MDN7240473.1"/>
    <property type="molecule type" value="Genomic_DNA"/>
</dbReference>
<dbReference type="PANTHER" id="PTHR23407:SF1">
    <property type="entry name" value="5-FORMYLTETRAHYDROFOLATE CYCLO-LIGASE"/>
    <property type="match status" value="1"/>
</dbReference>
<evidence type="ECO:0000313" key="6">
    <source>
        <dbReference type="Proteomes" id="UP001172055"/>
    </source>
</evidence>
<evidence type="ECO:0000256" key="4">
    <source>
        <dbReference type="RuleBase" id="RU361279"/>
    </source>
</evidence>
<organism evidence="5 6">
    <name type="scientific">Planococcus shixiaomingii</name>
    <dbReference type="NCBI Taxonomy" id="3058393"/>
    <lineage>
        <taxon>Bacteria</taxon>
        <taxon>Bacillati</taxon>
        <taxon>Bacillota</taxon>
        <taxon>Bacilli</taxon>
        <taxon>Bacillales</taxon>
        <taxon>Caryophanaceae</taxon>
        <taxon>Planococcus</taxon>
    </lineage>
</organism>
<accession>A0ABT8MYE0</accession>
<evidence type="ECO:0000313" key="5">
    <source>
        <dbReference type="EMBL" id="MDN7240473.1"/>
    </source>
</evidence>
<evidence type="ECO:0000256" key="2">
    <source>
        <dbReference type="ARBA" id="ARBA00022741"/>
    </source>
</evidence>
<keyword evidence="4" id="KW-0479">Metal-binding</keyword>
<sequence>MEKVQQRNEVLTQLKEMNEHTYQEKSRTILSRLMEDPAFEAAGTIGVTIAAFPEVDTIPLIEFCWENGKQVAVPKCNPSTYTMDFYVIENFNQLETVYMKLKEPIVTETIHASPEQIDLMIVPGVVFSRSGYRIGFGGGYYDRYLTSFPGVTRSLAFDLQIADSVPIEVHDIPVAGIHTESGFIETGR</sequence>
<keyword evidence="4" id="KW-0460">Magnesium</keyword>
<dbReference type="GO" id="GO:0030272">
    <property type="term" value="F:5-formyltetrahydrofolate cyclo-ligase activity"/>
    <property type="evidence" value="ECO:0007669"/>
    <property type="project" value="UniProtKB-EC"/>
</dbReference>
<comment type="cofactor">
    <cofactor evidence="4">
        <name>Mg(2+)</name>
        <dbReference type="ChEBI" id="CHEBI:18420"/>
    </cofactor>
</comment>
<evidence type="ECO:0000256" key="1">
    <source>
        <dbReference type="ARBA" id="ARBA00010638"/>
    </source>
</evidence>
<evidence type="ECO:0000256" key="3">
    <source>
        <dbReference type="ARBA" id="ARBA00022840"/>
    </source>
</evidence>
<dbReference type="Gene3D" id="3.40.50.10420">
    <property type="entry name" value="NagB/RpiA/CoA transferase-like"/>
    <property type="match status" value="1"/>
</dbReference>
<comment type="catalytic activity">
    <reaction evidence="4">
        <text>(6S)-5-formyl-5,6,7,8-tetrahydrofolate + ATP = (6R)-5,10-methenyltetrahydrofolate + ADP + phosphate</text>
        <dbReference type="Rhea" id="RHEA:10488"/>
        <dbReference type="ChEBI" id="CHEBI:30616"/>
        <dbReference type="ChEBI" id="CHEBI:43474"/>
        <dbReference type="ChEBI" id="CHEBI:57455"/>
        <dbReference type="ChEBI" id="CHEBI:57457"/>
        <dbReference type="ChEBI" id="CHEBI:456216"/>
        <dbReference type="EC" id="6.3.3.2"/>
    </reaction>
</comment>
<keyword evidence="6" id="KW-1185">Reference proteome</keyword>
<dbReference type="InterPro" id="IPR024185">
    <property type="entry name" value="FTHF_cligase-like_sf"/>
</dbReference>
<dbReference type="PANTHER" id="PTHR23407">
    <property type="entry name" value="ATPASE INHIBITOR/5-FORMYLTETRAHYDROFOLATE CYCLO-LIGASE"/>
    <property type="match status" value="1"/>
</dbReference>
<keyword evidence="3 4" id="KW-0067">ATP-binding</keyword>
<gene>
    <name evidence="5" type="ORF">QWY14_01665</name>
</gene>
<protein>
    <recommendedName>
        <fullName evidence="4">5-formyltetrahydrofolate cyclo-ligase</fullName>
        <ecNumber evidence="4">6.3.3.2</ecNumber>
    </recommendedName>
</protein>